<proteinExistence type="predicted"/>
<gene>
    <name evidence="1" type="ORF">ElyMa_006480200</name>
</gene>
<reference evidence="1 2" key="1">
    <citation type="journal article" date="2021" name="Elife">
        <title>Chloroplast acquisition without the gene transfer in kleptoplastic sea slugs, Plakobranchus ocellatus.</title>
        <authorList>
            <person name="Maeda T."/>
            <person name="Takahashi S."/>
            <person name="Yoshida T."/>
            <person name="Shimamura S."/>
            <person name="Takaki Y."/>
            <person name="Nagai Y."/>
            <person name="Toyoda A."/>
            <person name="Suzuki Y."/>
            <person name="Arimoto A."/>
            <person name="Ishii H."/>
            <person name="Satoh N."/>
            <person name="Nishiyama T."/>
            <person name="Hasebe M."/>
            <person name="Maruyama T."/>
            <person name="Minagawa J."/>
            <person name="Obokata J."/>
            <person name="Shigenobu S."/>
        </authorList>
    </citation>
    <scope>NUCLEOTIDE SEQUENCE [LARGE SCALE GENOMIC DNA]</scope>
</reference>
<keyword evidence="2" id="KW-1185">Reference proteome</keyword>
<dbReference type="AlphaFoldDB" id="A0AAV4I0N3"/>
<sequence>MVRHRKGERKIGKTPPDVMKNAVKKVKEGMPIRQPAKSSGITYSTLRRCVNKSMKINPDEVRFSHNYACRQVFTDAEEKILKEYLITACHINYGVSRKALRKLAWELDVRNGKTYPTS</sequence>
<dbReference type="EMBL" id="BMAT01013011">
    <property type="protein sequence ID" value="GFS03814.1"/>
    <property type="molecule type" value="Genomic_DNA"/>
</dbReference>
<name>A0AAV4I0N3_9GAST</name>
<evidence type="ECO:0008006" key="3">
    <source>
        <dbReference type="Google" id="ProtNLM"/>
    </source>
</evidence>
<comment type="caution">
    <text evidence="1">The sequence shown here is derived from an EMBL/GenBank/DDBJ whole genome shotgun (WGS) entry which is preliminary data.</text>
</comment>
<dbReference type="Proteomes" id="UP000762676">
    <property type="component" value="Unassembled WGS sequence"/>
</dbReference>
<protein>
    <recommendedName>
        <fullName evidence="3">HTH psq-type domain-containing protein</fullName>
    </recommendedName>
</protein>
<organism evidence="1 2">
    <name type="scientific">Elysia marginata</name>
    <dbReference type="NCBI Taxonomy" id="1093978"/>
    <lineage>
        <taxon>Eukaryota</taxon>
        <taxon>Metazoa</taxon>
        <taxon>Spiralia</taxon>
        <taxon>Lophotrochozoa</taxon>
        <taxon>Mollusca</taxon>
        <taxon>Gastropoda</taxon>
        <taxon>Heterobranchia</taxon>
        <taxon>Euthyneura</taxon>
        <taxon>Panpulmonata</taxon>
        <taxon>Sacoglossa</taxon>
        <taxon>Placobranchoidea</taxon>
        <taxon>Plakobranchidae</taxon>
        <taxon>Elysia</taxon>
    </lineage>
</organism>
<accession>A0AAV4I0N3</accession>
<evidence type="ECO:0000313" key="1">
    <source>
        <dbReference type="EMBL" id="GFS03814.1"/>
    </source>
</evidence>
<evidence type="ECO:0000313" key="2">
    <source>
        <dbReference type="Proteomes" id="UP000762676"/>
    </source>
</evidence>